<dbReference type="GO" id="GO:0003677">
    <property type="term" value="F:DNA binding"/>
    <property type="evidence" value="ECO:0007669"/>
    <property type="project" value="InterPro"/>
</dbReference>
<dbReference type="Gene3D" id="3.40.50.10110">
    <property type="entry name" value="DNA polymerase III subunit chi"/>
    <property type="match status" value="1"/>
</dbReference>
<dbReference type="GO" id="GO:0006260">
    <property type="term" value="P:DNA replication"/>
    <property type="evidence" value="ECO:0007669"/>
    <property type="project" value="InterPro"/>
</dbReference>
<dbReference type="Proteomes" id="UP000199026">
    <property type="component" value="Unassembled WGS sequence"/>
</dbReference>
<proteinExistence type="predicted"/>
<dbReference type="PANTHER" id="PTHR38767:SF1">
    <property type="entry name" value="DNA POLYMERASE III SUBUNIT CHI"/>
    <property type="match status" value="1"/>
</dbReference>
<dbReference type="GO" id="GO:0032298">
    <property type="term" value="P:positive regulation of DNA-templated DNA replication initiation"/>
    <property type="evidence" value="ECO:0007669"/>
    <property type="project" value="TreeGrafter"/>
</dbReference>
<dbReference type="NCBIfam" id="NF004347">
    <property type="entry name" value="PRK05728.1-4"/>
    <property type="match status" value="1"/>
</dbReference>
<dbReference type="STRING" id="576131.SAMN05444486_102406"/>
<dbReference type="PANTHER" id="PTHR38767">
    <property type="entry name" value="DNA POLYMERASE III SUBUNIT CHI"/>
    <property type="match status" value="1"/>
</dbReference>
<protein>
    <submittedName>
        <fullName evidence="1">DNA polymerase III, chi subunit</fullName>
    </submittedName>
</protein>
<dbReference type="InterPro" id="IPR036768">
    <property type="entry name" value="PolIII_chi_sf"/>
</dbReference>
<dbReference type="GeneID" id="78124478"/>
<keyword evidence="2" id="KW-1185">Reference proteome</keyword>
<dbReference type="SUPFAM" id="SSF102400">
    <property type="entry name" value="DNA polymerase III chi subunit"/>
    <property type="match status" value="1"/>
</dbReference>
<dbReference type="InterPro" id="IPR007459">
    <property type="entry name" value="DNA_pol3_chi"/>
</dbReference>
<evidence type="ECO:0000313" key="2">
    <source>
        <dbReference type="Proteomes" id="UP000199026"/>
    </source>
</evidence>
<sequence length="155" mass="17023">MGKAMFYHLTRRPLEQALPQLLEASLSRGWKVAVRGPERGRLEWLDEKLWGGRPESFLPHGLSGGPHDAQQPVLLTETADLPNGATCLMAIDGAAVSAEEVNRLERVCLVFNGYEEEAVSVARGQWKTLTGAGCAAEYWSEESGRWEKKAESEGA</sequence>
<reference evidence="1 2" key="1">
    <citation type="submission" date="2016-10" db="EMBL/GenBank/DDBJ databases">
        <authorList>
            <person name="de Groot N.N."/>
        </authorList>
    </citation>
    <scope>NUCLEOTIDE SEQUENCE [LARGE SCALE GENOMIC DNA]</scope>
    <source>
        <strain evidence="1 2">DSM 24677</strain>
    </source>
</reference>
<gene>
    <name evidence="1" type="ORF">SAMN05444486_102406</name>
</gene>
<dbReference type="EMBL" id="FNPR01000002">
    <property type="protein sequence ID" value="SDY48580.1"/>
    <property type="molecule type" value="Genomic_DNA"/>
</dbReference>
<accession>A0A1H3K8R4</accession>
<dbReference type="Pfam" id="PF04364">
    <property type="entry name" value="DNA_pol3_chi"/>
    <property type="match status" value="1"/>
</dbReference>
<name>A0A1H3K8R4_9RHOB</name>
<dbReference type="OrthoDB" id="9795973at2"/>
<dbReference type="AlphaFoldDB" id="A0A1H3K8R4"/>
<evidence type="ECO:0000313" key="1">
    <source>
        <dbReference type="EMBL" id="SDY48580.1"/>
    </source>
</evidence>
<dbReference type="GO" id="GO:0003887">
    <property type="term" value="F:DNA-directed DNA polymerase activity"/>
    <property type="evidence" value="ECO:0007669"/>
    <property type="project" value="InterPro"/>
</dbReference>
<organism evidence="1 2">
    <name type="scientific">Lentibacter algarum</name>
    <dbReference type="NCBI Taxonomy" id="576131"/>
    <lineage>
        <taxon>Bacteria</taxon>
        <taxon>Pseudomonadati</taxon>
        <taxon>Pseudomonadota</taxon>
        <taxon>Alphaproteobacteria</taxon>
        <taxon>Rhodobacterales</taxon>
        <taxon>Roseobacteraceae</taxon>
        <taxon>Lentibacter</taxon>
    </lineage>
</organism>
<dbReference type="RefSeq" id="WP_089890172.1">
    <property type="nucleotide sequence ID" value="NZ_CALJFH010000025.1"/>
</dbReference>